<evidence type="ECO:0000259" key="6">
    <source>
        <dbReference type="PROSITE" id="PS51935"/>
    </source>
</evidence>
<dbReference type="Proteomes" id="UP000198742">
    <property type="component" value="Unassembled WGS sequence"/>
</dbReference>
<dbReference type="GO" id="GO:0006508">
    <property type="term" value="P:proteolysis"/>
    <property type="evidence" value="ECO:0007669"/>
    <property type="project" value="UniProtKB-KW"/>
</dbReference>
<dbReference type="PANTHER" id="PTHR47359:SF3">
    <property type="entry name" value="NLP_P60 DOMAIN-CONTAINING PROTEIN-RELATED"/>
    <property type="match status" value="1"/>
</dbReference>
<comment type="similarity">
    <text evidence="1">Belongs to the peptidase C40 family.</text>
</comment>
<keyword evidence="5" id="KW-0175">Coiled coil</keyword>
<sequence>MPNPSAHLVGVRHLRENPRSVAHTRKRAGATVLGLTAIAAIAFVPATPAQADPSIKDVKVRVDTLYHEAEAAQERLHDAKLDLADLRSDLSGLEADQSRQDERLDAVRDQVSDAVVRQLEGEGISTVGQIVVSEDPGAFLDSLSTMSSFNDLQSSLLTSYDTELDALEIRREATDAREKEIAELTDELSTEKQTVDDKLAEAKDLLADLEAEERERVLASRGSNVRMPSDVPASGRAAAAIAYAMAQVGDAYVYGAAGENAFDCSGLTMRAWAQAGVSLPHSSSAQYGSGPHVAASDLQPGDLVFYYSPISHVGMYIGNGMIVHAANPGTGVTVSGLYSMPYVGAVRPG</sequence>
<dbReference type="STRING" id="402596.SAMN04489844_4239"/>
<dbReference type="PANTHER" id="PTHR47359">
    <property type="entry name" value="PEPTIDOGLYCAN DL-ENDOPEPTIDASE CWLO"/>
    <property type="match status" value="1"/>
</dbReference>
<name>A0A1H5A0A5_9ACTN</name>
<protein>
    <submittedName>
        <fullName evidence="7">Cell wall-associated hydrolase, NlpC family</fullName>
    </submittedName>
</protein>
<organism evidence="7 8">
    <name type="scientific">Nocardioides exalbidus</name>
    <dbReference type="NCBI Taxonomy" id="402596"/>
    <lineage>
        <taxon>Bacteria</taxon>
        <taxon>Bacillati</taxon>
        <taxon>Actinomycetota</taxon>
        <taxon>Actinomycetes</taxon>
        <taxon>Propionibacteriales</taxon>
        <taxon>Nocardioidaceae</taxon>
        <taxon>Nocardioides</taxon>
    </lineage>
</organism>
<proteinExistence type="inferred from homology"/>
<feature type="coiled-coil region" evidence="5">
    <location>
        <begin position="181"/>
        <end position="215"/>
    </location>
</feature>
<accession>A0A1H5A0A5</accession>
<evidence type="ECO:0000313" key="7">
    <source>
        <dbReference type="EMBL" id="SED35348.1"/>
    </source>
</evidence>
<evidence type="ECO:0000256" key="4">
    <source>
        <dbReference type="ARBA" id="ARBA00022807"/>
    </source>
</evidence>
<gene>
    <name evidence="7" type="ORF">SAMN04489844_4239</name>
</gene>
<keyword evidence="2" id="KW-0645">Protease</keyword>
<keyword evidence="8" id="KW-1185">Reference proteome</keyword>
<dbReference type="AlphaFoldDB" id="A0A1H5A0A5"/>
<dbReference type="GO" id="GO:0008234">
    <property type="term" value="F:cysteine-type peptidase activity"/>
    <property type="evidence" value="ECO:0007669"/>
    <property type="project" value="UniProtKB-KW"/>
</dbReference>
<dbReference type="InterPro" id="IPR051794">
    <property type="entry name" value="PG_Endopeptidase_C40"/>
</dbReference>
<dbReference type="Pfam" id="PF00877">
    <property type="entry name" value="NLPC_P60"/>
    <property type="match status" value="1"/>
</dbReference>
<evidence type="ECO:0000313" key="8">
    <source>
        <dbReference type="Proteomes" id="UP000198742"/>
    </source>
</evidence>
<keyword evidence="3 7" id="KW-0378">Hydrolase</keyword>
<dbReference type="EMBL" id="FNRT01000002">
    <property type="protein sequence ID" value="SED35348.1"/>
    <property type="molecule type" value="Genomic_DNA"/>
</dbReference>
<feature type="coiled-coil region" evidence="5">
    <location>
        <begin position="55"/>
        <end position="96"/>
    </location>
</feature>
<evidence type="ECO:0000256" key="5">
    <source>
        <dbReference type="SAM" id="Coils"/>
    </source>
</evidence>
<dbReference type="InterPro" id="IPR038765">
    <property type="entry name" value="Papain-like_cys_pep_sf"/>
</dbReference>
<feature type="domain" description="NlpC/P60" evidence="6">
    <location>
        <begin position="234"/>
        <end position="349"/>
    </location>
</feature>
<evidence type="ECO:0000256" key="2">
    <source>
        <dbReference type="ARBA" id="ARBA00022670"/>
    </source>
</evidence>
<reference evidence="8" key="1">
    <citation type="submission" date="2016-10" db="EMBL/GenBank/DDBJ databases">
        <authorList>
            <person name="Varghese N."/>
            <person name="Submissions S."/>
        </authorList>
    </citation>
    <scope>NUCLEOTIDE SEQUENCE [LARGE SCALE GENOMIC DNA]</scope>
    <source>
        <strain evidence="8">DSM 22017</strain>
    </source>
</reference>
<dbReference type="Gene3D" id="3.90.1720.10">
    <property type="entry name" value="endopeptidase domain like (from Nostoc punctiforme)"/>
    <property type="match status" value="1"/>
</dbReference>
<dbReference type="SUPFAM" id="SSF54001">
    <property type="entry name" value="Cysteine proteinases"/>
    <property type="match status" value="1"/>
</dbReference>
<evidence type="ECO:0000256" key="1">
    <source>
        <dbReference type="ARBA" id="ARBA00007074"/>
    </source>
</evidence>
<dbReference type="InterPro" id="IPR000064">
    <property type="entry name" value="NLP_P60_dom"/>
</dbReference>
<dbReference type="PROSITE" id="PS51935">
    <property type="entry name" value="NLPC_P60"/>
    <property type="match status" value="1"/>
</dbReference>
<keyword evidence="4" id="KW-0788">Thiol protease</keyword>
<evidence type="ECO:0000256" key="3">
    <source>
        <dbReference type="ARBA" id="ARBA00022801"/>
    </source>
</evidence>